<evidence type="ECO:0000256" key="1">
    <source>
        <dbReference type="SAM" id="SignalP"/>
    </source>
</evidence>
<keyword evidence="3" id="KW-1185">Reference proteome</keyword>
<dbReference type="OrthoDB" id="8183114at2759"/>
<dbReference type="AlphaFoldDB" id="A0A9P0H0W1"/>
<sequence length="92" mass="10646">MSLYFLFVVARLAHSAAQARYKSKEFNKLLYQLMIEDTTNQLLHDDKLKLHISMKREVMFTVCGLFNLDYTLLCSVDDLFSYNISGHHDPAG</sequence>
<evidence type="ECO:0000313" key="3">
    <source>
        <dbReference type="Proteomes" id="UP001152798"/>
    </source>
</evidence>
<keyword evidence="1" id="KW-0732">Signal</keyword>
<proteinExistence type="predicted"/>
<gene>
    <name evidence="2" type="ORF">NEZAVI_LOCUS5231</name>
</gene>
<feature type="signal peptide" evidence="1">
    <location>
        <begin position="1"/>
        <end position="19"/>
    </location>
</feature>
<evidence type="ECO:0008006" key="4">
    <source>
        <dbReference type="Google" id="ProtNLM"/>
    </source>
</evidence>
<evidence type="ECO:0000313" key="2">
    <source>
        <dbReference type="EMBL" id="CAH1394829.1"/>
    </source>
</evidence>
<dbReference type="EMBL" id="OV725079">
    <property type="protein sequence ID" value="CAH1394829.1"/>
    <property type="molecule type" value="Genomic_DNA"/>
</dbReference>
<organism evidence="2 3">
    <name type="scientific">Nezara viridula</name>
    <name type="common">Southern green stink bug</name>
    <name type="synonym">Cimex viridulus</name>
    <dbReference type="NCBI Taxonomy" id="85310"/>
    <lineage>
        <taxon>Eukaryota</taxon>
        <taxon>Metazoa</taxon>
        <taxon>Ecdysozoa</taxon>
        <taxon>Arthropoda</taxon>
        <taxon>Hexapoda</taxon>
        <taxon>Insecta</taxon>
        <taxon>Pterygota</taxon>
        <taxon>Neoptera</taxon>
        <taxon>Paraneoptera</taxon>
        <taxon>Hemiptera</taxon>
        <taxon>Heteroptera</taxon>
        <taxon>Panheteroptera</taxon>
        <taxon>Pentatomomorpha</taxon>
        <taxon>Pentatomoidea</taxon>
        <taxon>Pentatomidae</taxon>
        <taxon>Pentatominae</taxon>
        <taxon>Nezara</taxon>
    </lineage>
</organism>
<name>A0A9P0H0W1_NEZVI</name>
<dbReference type="Proteomes" id="UP001152798">
    <property type="component" value="Chromosome 3"/>
</dbReference>
<feature type="chain" id="PRO_5040395016" description="Neuropeptide" evidence="1">
    <location>
        <begin position="20"/>
        <end position="92"/>
    </location>
</feature>
<accession>A0A9P0H0W1</accession>
<reference evidence="2" key="1">
    <citation type="submission" date="2022-01" db="EMBL/GenBank/DDBJ databases">
        <authorList>
            <person name="King R."/>
        </authorList>
    </citation>
    <scope>NUCLEOTIDE SEQUENCE</scope>
</reference>
<protein>
    <recommendedName>
        <fullName evidence="4">Neuropeptide</fullName>
    </recommendedName>
</protein>